<sequence>MSAISPSTGSQKPPRTAGKTGTPRPAPGARFSLLRYLREVRAEAGKVAWPSRRNTMVMTGAVLVMAALTSVFFFIVDQVIGLGVRELFGVGG</sequence>
<dbReference type="PANTHER" id="PTHR33910:SF1">
    <property type="entry name" value="PROTEIN TRANSLOCASE SUBUNIT SECE"/>
    <property type="match status" value="1"/>
</dbReference>
<dbReference type="Proteomes" id="UP000019760">
    <property type="component" value="Unassembled WGS sequence"/>
</dbReference>
<keyword evidence="7 9" id="KW-0811">Translocation</keyword>
<keyword evidence="3 9" id="KW-1003">Cell membrane</keyword>
<evidence type="ECO:0000256" key="5">
    <source>
        <dbReference type="ARBA" id="ARBA00022927"/>
    </source>
</evidence>
<evidence type="ECO:0000256" key="10">
    <source>
        <dbReference type="SAM" id="MobiDB-lite"/>
    </source>
</evidence>
<evidence type="ECO:0000256" key="4">
    <source>
        <dbReference type="ARBA" id="ARBA00022692"/>
    </source>
</evidence>
<dbReference type="GO" id="GO:0009306">
    <property type="term" value="P:protein secretion"/>
    <property type="evidence" value="ECO:0007669"/>
    <property type="project" value="UniProtKB-UniRule"/>
</dbReference>
<dbReference type="GO" id="GO:0008320">
    <property type="term" value="F:protein transmembrane transporter activity"/>
    <property type="evidence" value="ECO:0007669"/>
    <property type="project" value="UniProtKB-UniRule"/>
</dbReference>
<evidence type="ECO:0000256" key="8">
    <source>
        <dbReference type="ARBA" id="ARBA00023136"/>
    </source>
</evidence>
<dbReference type="InterPro" id="IPR001901">
    <property type="entry name" value="Translocase_SecE/Sec61-g"/>
</dbReference>
<keyword evidence="4 9" id="KW-0812">Transmembrane</keyword>
<comment type="similarity">
    <text evidence="9">Belongs to the SecE/SEC61-gamma family.</text>
</comment>
<dbReference type="InterPro" id="IPR005807">
    <property type="entry name" value="SecE_bac"/>
</dbReference>
<evidence type="ECO:0000256" key="6">
    <source>
        <dbReference type="ARBA" id="ARBA00022989"/>
    </source>
</evidence>
<feature type="transmembrane region" description="Helical" evidence="9">
    <location>
        <begin position="56"/>
        <end position="76"/>
    </location>
</feature>
<keyword evidence="2 9" id="KW-0813">Transport</keyword>
<evidence type="ECO:0000313" key="12">
    <source>
        <dbReference type="Proteomes" id="UP000019760"/>
    </source>
</evidence>
<comment type="subunit">
    <text evidence="9">Component of the Sec protein translocase complex. Heterotrimer consisting of SecY, SecE and SecG subunits. The heterotrimers can form oligomers, although 1 heterotrimer is thought to be able to translocate proteins. Interacts with the ribosome. Interacts with SecDF, and other proteins may be involved. Interacts with SecA.</text>
</comment>
<dbReference type="InterPro" id="IPR038379">
    <property type="entry name" value="SecE_sf"/>
</dbReference>
<dbReference type="AlphaFoldDB" id="A0A023D458"/>
<dbReference type="GO" id="GO:0006605">
    <property type="term" value="P:protein targeting"/>
    <property type="evidence" value="ECO:0007669"/>
    <property type="project" value="UniProtKB-UniRule"/>
</dbReference>
<dbReference type="EMBL" id="BAND01000040">
    <property type="protein sequence ID" value="GAJ28948.1"/>
    <property type="molecule type" value="Genomic_DNA"/>
</dbReference>
<comment type="function">
    <text evidence="9">Essential subunit of the Sec protein translocation channel SecYEG. Clamps together the 2 halves of SecY. May contact the channel plug during translocation.</text>
</comment>
<dbReference type="GO" id="GO:0043952">
    <property type="term" value="P:protein transport by the Sec complex"/>
    <property type="evidence" value="ECO:0007669"/>
    <property type="project" value="UniProtKB-UniRule"/>
</dbReference>
<name>A0A023D458_ACIMT</name>
<proteinExistence type="inferred from homology"/>
<dbReference type="HAMAP" id="MF_00422">
    <property type="entry name" value="SecE"/>
    <property type="match status" value="1"/>
</dbReference>
<keyword evidence="12" id="KW-1185">Reference proteome</keyword>
<feature type="region of interest" description="Disordered" evidence="10">
    <location>
        <begin position="1"/>
        <end position="28"/>
    </location>
</feature>
<keyword evidence="8 9" id="KW-0472">Membrane</keyword>
<evidence type="ECO:0000313" key="11">
    <source>
        <dbReference type="EMBL" id="GAJ28948.1"/>
    </source>
</evidence>
<comment type="subcellular location">
    <subcellularLocation>
        <location evidence="9">Cell membrane</location>
        <topology evidence="9">Single-pass membrane protein</topology>
    </subcellularLocation>
    <subcellularLocation>
        <location evidence="1">Membrane</location>
    </subcellularLocation>
</comment>
<evidence type="ECO:0000256" key="2">
    <source>
        <dbReference type="ARBA" id="ARBA00022448"/>
    </source>
</evidence>
<reference evidence="12" key="1">
    <citation type="journal article" date="2014" name="FEMS Microbiol. Lett.">
        <title>Draft Genomic DNA Sequence of the Facultatively Methylotrophic Bacterium Acidomonas methanolica type strain MB58.</title>
        <authorList>
            <person name="Higashiura N."/>
            <person name="Hadano H."/>
            <person name="Hirakawa H."/>
            <person name="Matsutani M."/>
            <person name="Takabe S."/>
            <person name="Matsushita K."/>
            <person name="Azuma Y."/>
        </authorList>
    </citation>
    <scope>NUCLEOTIDE SEQUENCE [LARGE SCALE GENOMIC DNA]</scope>
    <source>
        <strain evidence="12">MB58</strain>
    </source>
</reference>
<dbReference type="PANTHER" id="PTHR33910">
    <property type="entry name" value="PROTEIN TRANSLOCASE SUBUNIT SECE"/>
    <property type="match status" value="1"/>
</dbReference>
<evidence type="ECO:0000256" key="9">
    <source>
        <dbReference type="HAMAP-Rule" id="MF_00422"/>
    </source>
</evidence>
<comment type="caution">
    <text evidence="11">The sequence shown here is derived from an EMBL/GenBank/DDBJ whole genome shotgun (WGS) entry which is preliminary data.</text>
</comment>
<dbReference type="RefSeq" id="WP_370648357.1">
    <property type="nucleotide sequence ID" value="NZ_BAND01000040.1"/>
</dbReference>
<dbReference type="GO" id="GO:0005886">
    <property type="term" value="C:plasma membrane"/>
    <property type="evidence" value="ECO:0007669"/>
    <property type="project" value="UniProtKB-SubCell"/>
</dbReference>
<protein>
    <recommendedName>
        <fullName evidence="9">Protein translocase subunit SecE</fullName>
    </recommendedName>
</protein>
<dbReference type="Gene3D" id="1.20.5.1030">
    <property type="entry name" value="Preprotein translocase secy subunit"/>
    <property type="match status" value="1"/>
</dbReference>
<dbReference type="NCBIfam" id="TIGR00964">
    <property type="entry name" value="secE_bact"/>
    <property type="match status" value="1"/>
</dbReference>
<organism evidence="11 12">
    <name type="scientific">Acidomonas methanolica NBRC 104435</name>
    <dbReference type="NCBI Taxonomy" id="1231351"/>
    <lineage>
        <taxon>Bacteria</taxon>
        <taxon>Pseudomonadati</taxon>
        <taxon>Pseudomonadota</taxon>
        <taxon>Alphaproteobacteria</taxon>
        <taxon>Acetobacterales</taxon>
        <taxon>Acetobacteraceae</taxon>
        <taxon>Acidomonas</taxon>
    </lineage>
</organism>
<evidence type="ECO:0000256" key="7">
    <source>
        <dbReference type="ARBA" id="ARBA00023010"/>
    </source>
</evidence>
<evidence type="ECO:0000256" key="3">
    <source>
        <dbReference type="ARBA" id="ARBA00022475"/>
    </source>
</evidence>
<evidence type="ECO:0000256" key="1">
    <source>
        <dbReference type="ARBA" id="ARBA00004370"/>
    </source>
</evidence>
<reference evidence="11 12" key="2">
    <citation type="journal article" date="2014" name="FEMS Microbiol. Lett.">
        <title>Draft genomic DNA sequence of the facultatively methylotrophic bacterium Acidomonas methanolica type strain MB58.</title>
        <authorList>
            <person name="Higashiura N."/>
            <person name="Hadano H."/>
            <person name="Hirakawa H."/>
            <person name="Matsutani M."/>
            <person name="Takabe S."/>
            <person name="Matsushita K."/>
            <person name="Azuma Y."/>
        </authorList>
    </citation>
    <scope>NUCLEOTIDE SEQUENCE [LARGE SCALE GENOMIC DNA]</scope>
    <source>
        <strain evidence="11 12">MB58</strain>
    </source>
</reference>
<feature type="compositionally biased region" description="Polar residues" evidence="10">
    <location>
        <begin position="1"/>
        <end position="13"/>
    </location>
</feature>
<keyword evidence="5 9" id="KW-0653">Protein transport</keyword>
<dbReference type="Pfam" id="PF00584">
    <property type="entry name" value="SecE"/>
    <property type="match status" value="1"/>
</dbReference>
<keyword evidence="6 9" id="KW-1133">Transmembrane helix</keyword>
<accession>A0A023D458</accession>
<dbReference type="GO" id="GO:0065002">
    <property type="term" value="P:intracellular protein transmembrane transport"/>
    <property type="evidence" value="ECO:0007669"/>
    <property type="project" value="UniProtKB-UniRule"/>
</dbReference>
<gene>
    <name evidence="9" type="primary">secE</name>
    <name evidence="11" type="ORF">Amme_040_020</name>
</gene>